<gene>
    <name evidence="2" type="ORF">AA0117_g13449</name>
</gene>
<sequence length="244" mass="28331">MDAFHSSHYPLLDEPLYPDPEFFDNGPVNLGQQMSPRGHRNAVAQQAGDLQGNDSHKSNTGETFQDAVKGCLEEMIQLLLESPEKLERILESMLERKLEGVLGSVLESVLEIVLERKLESVLERKLESVLKRKLESVLESVLERKLEIVLESVLERKLESVLERKLESVLERIREENKRTQEKTLERIYEENRRTQEVFRRHMVELMGRRPGPRYSRSHIPPHSDPVVPDLQQPNLTRYVHISV</sequence>
<proteinExistence type="predicted"/>
<reference evidence="3" key="1">
    <citation type="journal article" date="2019" name="bioRxiv">
        <title>Genomics, evolutionary history and diagnostics of the Alternaria alternata species group including apple and Asian pear pathotypes.</title>
        <authorList>
            <person name="Armitage A.D."/>
            <person name="Cockerton H.M."/>
            <person name="Sreenivasaprasad S."/>
            <person name="Woodhall J.W."/>
            <person name="Lane C.R."/>
            <person name="Harrison R.J."/>
            <person name="Clarkson J.P."/>
        </authorList>
    </citation>
    <scope>NUCLEOTIDE SEQUENCE [LARGE SCALE GENOMIC DNA]</scope>
    <source>
        <strain evidence="3">FERA 1177</strain>
    </source>
</reference>
<evidence type="ECO:0000313" key="3">
    <source>
        <dbReference type="Proteomes" id="UP000291422"/>
    </source>
</evidence>
<protein>
    <submittedName>
        <fullName evidence="2">Uncharacterized protein</fullName>
    </submittedName>
</protein>
<feature type="region of interest" description="Disordered" evidence="1">
    <location>
        <begin position="210"/>
        <end position="229"/>
    </location>
</feature>
<name>A0A4V1WMJ4_ALTAL</name>
<dbReference type="AlphaFoldDB" id="A0A4V1WMJ4"/>
<accession>A0A4V1WMJ4</accession>
<dbReference type="EMBL" id="PDXD01000385">
    <property type="protein sequence ID" value="RYN48141.1"/>
    <property type="molecule type" value="Genomic_DNA"/>
</dbReference>
<evidence type="ECO:0000256" key="1">
    <source>
        <dbReference type="SAM" id="MobiDB-lite"/>
    </source>
</evidence>
<feature type="region of interest" description="Disordered" evidence="1">
    <location>
        <begin position="22"/>
        <end position="62"/>
    </location>
</feature>
<comment type="caution">
    <text evidence="2">The sequence shown here is derived from an EMBL/GenBank/DDBJ whole genome shotgun (WGS) entry which is preliminary data.</text>
</comment>
<evidence type="ECO:0000313" key="2">
    <source>
        <dbReference type="EMBL" id="RYN48141.1"/>
    </source>
</evidence>
<dbReference type="Proteomes" id="UP000291422">
    <property type="component" value="Unassembled WGS sequence"/>
</dbReference>
<organism evidence="2 3">
    <name type="scientific">Alternaria alternata</name>
    <name type="common">Alternaria rot fungus</name>
    <name type="synonym">Torula alternata</name>
    <dbReference type="NCBI Taxonomy" id="5599"/>
    <lineage>
        <taxon>Eukaryota</taxon>
        <taxon>Fungi</taxon>
        <taxon>Dikarya</taxon>
        <taxon>Ascomycota</taxon>
        <taxon>Pezizomycotina</taxon>
        <taxon>Dothideomycetes</taxon>
        <taxon>Pleosporomycetidae</taxon>
        <taxon>Pleosporales</taxon>
        <taxon>Pleosporineae</taxon>
        <taxon>Pleosporaceae</taxon>
        <taxon>Alternaria</taxon>
        <taxon>Alternaria sect. Alternaria</taxon>
        <taxon>Alternaria alternata complex</taxon>
    </lineage>
</organism>